<proteinExistence type="predicted"/>
<dbReference type="Pfam" id="PF07869">
    <property type="entry name" value="DUF1656"/>
    <property type="match status" value="1"/>
</dbReference>
<keyword evidence="1" id="KW-1003">Cell membrane</keyword>
<keyword evidence="3 5" id="KW-1133">Transmembrane helix</keyword>
<sequence length="72" mass="7779">MSLDYVAKELMVGELFFPPLLIAVLCAYGLTSLTMLGCAKAGCLRHIYAPAIVELALTTIYTVLLSLLIFQG</sequence>
<dbReference type="OrthoDB" id="5461070at2"/>
<evidence type="ECO:0000313" key="7">
    <source>
        <dbReference type="Proteomes" id="UP000619743"/>
    </source>
</evidence>
<accession>A0A8J2XMV7</accession>
<feature type="transmembrane region" description="Helical" evidence="5">
    <location>
        <begin position="51"/>
        <end position="70"/>
    </location>
</feature>
<name>A0A8J2XMV7_9GAMM</name>
<dbReference type="Proteomes" id="UP000619743">
    <property type="component" value="Unassembled WGS sequence"/>
</dbReference>
<organism evidence="6 7">
    <name type="scientific">Neiella marina</name>
    <dbReference type="NCBI Taxonomy" id="508461"/>
    <lineage>
        <taxon>Bacteria</taxon>
        <taxon>Pseudomonadati</taxon>
        <taxon>Pseudomonadota</taxon>
        <taxon>Gammaproteobacteria</taxon>
        <taxon>Alteromonadales</taxon>
        <taxon>Echinimonadaceae</taxon>
        <taxon>Neiella</taxon>
    </lineage>
</organism>
<protein>
    <recommendedName>
        <fullName evidence="8">DUF1656 domain-containing protein</fullName>
    </recommendedName>
</protein>
<gene>
    <name evidence="6" type="ORF">GCM10011369_24070</name>
</gene>
<keyword evidence="2 5" id="KW-0812">Transmembrane</keyword>
<dbReference type="RefSeq" id="WP_087506045.1">
    <property type="nucleotide sequence ID" value="NZ_BMDX01000012.1"/>
</dbReference>
<evidence type="ECO:0000256" key="1">
    <source>
        <dbReference type="ARBA" id="ARBA00022475"/>
    </source>
</evidence>
<evidence type="ECO:0000256" key="2">
    <source>
        <dbReference type="ARBA" id="ARBA00022692"/>
    </source>
</evidence>
<evidence type="ECO:0008006" key="8">
    <source>
        <dbReference type="Google" id="ProtNLM"/>
    </source>
</evidence>
<evidence type="ECO:0000256" key="3">
    <source>
        <dbReference type="ARBA" id="ARBA00022989"/>
    </source>
</evidence>
<dbReference type="InterPro" id="IPR012451">
    <property type="entry name" value="DUF1656"/>
</dbReference>
<evidence type="ECO:0000256" key="4">
    <source>
        <dbReference type="ARBA" id="ARBA00023136"/>
    </source>
</evidence>
<evidence type="ECO:0000256" key="5">
    <source>
        <dbReference type="SAM" id="Phobius"/>
    </source>
</evidence>
<keyword evidence="7" id="KW-1185">Reference proteome</keyword>
<dbReference type="EMBL" id="BMDX01000012">
    <property type="protein sequence ID" value="GGA81306.1"/>
    <property type="molecule type" value="Genomic_DNA"/>
</dbReference>
<feature type="transmembrane region" description="Helical" evidence="5">
    <location>
        <begin position="20"/>
        <end position="39"/>
    </location>
</feature>
<keyword evidence="4 5" id="KW-0472">Membrane</keyword>
<dbReference type="AlphaFoldDB" id="A0A8J2XMV7"/>
<comment type="caution">
    <text evidence="6">The sequence shown here is derived from an EMBL/GenBank/DDBJ whole genome shotgun (WGS) entry which is preliminary data.</text>
</comment>
<reference evidence="7" key="1">
    <citation type="journal article" date="2019" name="Int. J. Syst. Evol. Microbiol.">
        <title>The Global Catalogue of Microorganisms (GCM) 10K type strain sequencing project: providing services to taxonomists for standard genome sequencing and annotation.</title>
        <authorList>
            <consortium name="The Broad Institute Genomics Platform"/>
            <consortium name="The Broad Institute Genome Sequencing Center for Infectious Disease"/>
            <person name="Wu L."/>
            <person name="Ma J."/>
        </authorList>
    </citation>
    <scope>NUCLEOTIDE SEQUENCE [LARGE SCALE GENOMIC DNA]</scope>
    <source>
        <strain evidence="7">CGMCC 1.10130</strain>
    </source>
</reference>
<evidence type="ECO:0000313" key="6">
    <source>
        <dbReference type="EMBL" id="GGA81306.1"/>
    </source>
</evidence>